<dbReference type="PANTHER" id="PTHR42060">
    <property type="entry name" value="NHL REPEAT-CONTAINING PROTEIN-RELATED"/>
    <property type="match status" value="1"/>
</dbReference>
<protein>
    <recommendedName>
        <fullName evidence="3">SMP-30/gluconolactonase/LRE family protein</fullName>
    </recommendedName>
</protein>
<reference evidence="2" key="1">
    <citation type="journal article" date="2019" name="Int. J. Syst. Evol. Microbiol.">
        <title>The Global Catalogue of Microorganisms (GCM) 10K type strain sequencing project: providing services to taxonomists for standard genome sequencing and annotation.</title>
        <authorList>
            <consortium name="The Broad Institute Genomics Platform"/>
            <consortium name="The Broad Institute Genome Sequencing Center for Infectious Disease"/>
            <person name="Wu L."/>
            <person name="Ma J."/>
        </authorList>
    </citation>
    <scope>NUCLEOTIDE SEQUENCE [LARGE SCALE GENOMIC DNA]</scope>
    <source>
        <strain evidence="2">JCM 17326</strain>
    </source>
</reference>
<dbReference type="RefSeq" id="WP_345572445.1">
    <property type="nucleotide sequence ID" value="NZ_BAABDQ010000030.1"/>
</dbReference>
<dbReference type="InterPro" id="IPR052998">
    <property type="entry name" value="Hetero-Diels-Alderase-like"/>
</dbReference>
<dbReference type="PANTHER" id="PTHR42060:SF1">
    <property type="entry name" value="NHL REPEAT-CONTAINING PROTEIN"/>
    <property type="match status" value="1"/>
</dbReference>
<evidence type="ECO:0000313" key="1">
    <source>
        <dbReference type="EMBL" id="GAA3595441.1"/>
    </source>
</evidence>
<evidence type="ECO:0000313" key="2">
    <source>
        <dbReference type="Proteomes" id="UP001500630"/>
    </source>
</evidence>
<dbReference type="EMBL" id="BAABDQ010000030">
    <property type="protein sequence ID" value="GAA3595441.1"/>
    <property type="molecule type" value="Genomic_DNA"/>
</dbReference>
<dbReference type="SUPFAM" id="SSF63829">
    <property type="entry name" value="Calcium-dependent phosphotriesterase"/>
    <property type="match status" value="1"/>
</dbReference>
<comment type="caution">
    <text evidence="1">The sequence shown here is derived from an EMBL/GenBank/DDBJ whole genome shotgun (WGS) entry which is preliminary data.</text>
</comment>
<dbReference type="Proteomes" id="UP001500630">
    <property type="component" value="Unassembled WGS sequence"/>
</dbReference>
<organism evidence="1 2">
    <name type="scientific">Nonomuraea rosea</name>
    <dbReference type="NCBI Taxonomy" id="638574"/>
    <lineage>
        <taxon>Bacteria</taxon>
        <taxon>Bacillati</taxon>
        <taxon>Actinomycetota</taxon>
        <taxon>Actinomycetes</taxon>
        <taxon>Streptosporangiales</taxon>
        <taxon>Streptosporangiaceae</taxon>
        <taxon>Nonomuraea</taxon>
    </lineage>
</organism>
<proteinExistence type="predicted"/>
<accession>A0ABP6Z056</accession>
<gene>
    <name evidence="1" type="ORF">GCM10022419_093420</name>
</gene>
<keyword evidence="2" id="KW-1185">Reference proteome</keyword>
<sequence length="288" mass="29829">MTNSKIFKTFDFGAGELPENIVVLADGTVCATLLVAGTVWLSGGGQERVAPAQTGALAVGLAADSADRLYAAVRSEDGDVTGIWRRAEPGRWARFAAAEAGAGLNGITFAEDGTLFAADSERGEILCCPPGQDTLRRWLADERLTPTSPDDPVSATGVNGLKVWDGDLWATNTARGTILRIGLDEGRPGEITQVHDGLPADDFAFDSAGALYAAVHPRDTVLRIAPDGVRTVLATAADGLDGPSALAVAGDGLLVTCLGMLGSRHQPSIVHLALDVAAPALPRPRMPA</sequence>
<name>A0ABP6Z056_9ACTN</name>
<dbReference type="InterPro" id="IPR011042">
    <property type="entry name" value="6-blade_b-propeller_TolB-like"/>
</dbReference>
<evidence type="ECO:0008006" key="3">
    <source>
        <dbReference type="Google" id="ProtNLM"/>
    </source>
</evidence>
<dbReference type="Gene3D" id="2.120.10.30">
    <property type="entry name" value="TolB, C-terminal domain"/>
    <property type="match status" value="1"/>
</dbReference>